<reference evidence="4" key="1">
    <citation type="submission" date="2021-01" db="EMBL/GenBank/DDBJ databases">
        <authorList>
            <person name="Corre E."/>
            <person name="Pelletier E."/>
            <person name="Niang G."/>
            <person name="Scheremetjew M."/>
            <person name="Finn R."/>
            <person name="Kale V."/>
            <person name="Holt S."/>
            <person name="Cochrane G."/>
            <person name="Meng A."/>
            <person name="Brown T."/>
            <person name="Cohen L."/>
        </authorList>
    </citation>
    <scope>NUCLEOTIDE SEQUENCE</scope>
    <source>
        <strain evidence="4">CCMP 769</strain>
    </source>
</reference>
<accession>A0A7S3EKG5</accession>
<evidence type="ECO:0000256" key="1">
    <source>
        <dbReference type="ARBA" id="ARBA00022801"/>
    </source>
</evidence>
<keyword evidence="1" id="KW-0378">Hydrolase</keyword>
<evidence type="ECO:0000313" key="4">
    <source>
        <dbReference type="EMBL" id="CAE0057566.1"/>
    </source>
</evidence>
<dbReference type="EMBL" id="HBHW01033174">
    <property type="protein sequence ID" value="CAE0057566.1"/>
    <property type="molecule type" value="Transcribed_RNA"/>
</dbReference>
<feature type="domain" description="HotDog ACOT-type" evidence="2">
    <location>
        <begin position="49"/>
        <end position="163"/>
    </location>
</feature>
<dbReference type="GO" id="GO:0005829">
    <property type="term" value="C:cytosol"/>
    <property type="evidence" value="ECO:0007669"/>
    <property type="project" value="TreeGrafter"/>
</dbReference>
<evidence type="ECO:0000259" key="2">
    <source>
        <dbReference type="PROSITE" id="PS51770"/>
    </source>
</evidence>
<dbReference type="GO" id="GO:0006637">
    <property type="term" value="P:acyl-CoA metabolic process"/>
    <property type="evidence" value="ECO:0007669"/>
    <property type="project" value="TreeGrafter"/>
</dbReference>
<proteinExistence type="predicted"/>
<dbReference type="InterPro" id="IPR029069">
    <property type="entry name" value="HotDog_dom_sf"/>
</dbReference>
<dbReference type="InterPro" id="IPR033120">
    <property type="entry name" value="HOTDOG_ACOT"/>
</dbReference>
<gene>
    <name evidence="3" type="ORF">RMAR00112_LOCUS25613</name>
    <name evidence="4" type="ORF">RMAR00112_LOCUS25620</name>
</gene>
<dbReference type="Pfam" id="PF03061">
    <property type="entry name" value="4HBT"/>
    <property type="match status" value="1"/>
</dbReference>
<evidence type="ECO:0000313" key="3">
    <source>
        <dbReference type="EMBL" id="CAE0057559.1"/>
    </source>
</evidence>
<dbReference type="PANTHER" id="PTHR11049">
    <property type="entry name" value="ACYL COENZYME A THIOESTER HYDROLASE"/>
    <property type="match status" value="1"/>
</dbReference>
<name>A0A7S3EKG5_9RHOD</name>
<dbReference type="EMBL" id="HBHW01033167">
    <property type="protein sequence ID" value="CAE0057559.1"/>
    <property type="molecule type" value="Transcribed_RNA"/>
</dbReference>
<dbReference type="InterPro" id="IPR006683">
    <property type="entry name" value="Thioestr_dom"/>
</dbReference>
<organism evidence="4">
    <name type="scientific">Rhodosorus marinus</name>
    <dbReference type="NCBI Taxonomy" id="101924"/>
    <lineage>
        <taxon>Eukaryota</taxon>
        <taxon>Rhodophyta</taxon>
        <taxon>Stylonematophyceae</taxon>
        <taxon>Stylonematales</taxon>
        <taxon>Stylonemataceae</taxon>
        <taxon>Rhodosorus</taxon>
    </lineage>
</organism>
<dbReference type="GO" id="GO:0052816">
    <property type="term" value="F:long-chain fatty acyl-CoA hydrolase activity"/>
    <property type="evidence" value="ECO:0007669"/>
    <property type="project" value="TreeGrafter"/>
</dbReference>
<dbReference type="Gene3D" id="3.10.129.10">
    <property type="entry name" value="Hotdog Thioesterase"/>
    <property type="match status" value="1"/>
</dbReference>
<dbReference type="CDD" id="cd03442">
    <property type="entry name" value="BFIT_BACH"/>
    <property type="match status" value="1"/>
</dbReference>
<dbReference type="PANTHER" id="PTHR11049:SF24">
    <property type="entry name" value="CYTOSOLIC ACYL COENZYME A THIOESTER HYDROLASE"/>
    <property type="match status" value="1"/>
</dbReference>
<dbReference type="PROSITE" id="PS51770">
    <property type="entry name" value="HOTDOG_ACOT"/>
    <property type="match status" value="1"/>
</dbReference>
<protein>
    <recommendedName>
        <fullName evidence="2">HotDog ACOT-type domain-containing protein</fullName>
    </recommendedName>
</protein>
<sequence length="220" mass="24925">MESAKRRKELSVRWMEAQKAAAREGVMPSASTLAASEKGLSRREYLTVRETEVVVRKQMLPRHNNHLNIIFGGDVLRWMLGVAQVTAKRFTGNTHMIVISMNRIDFRETIKPEHVVEMHARVVSVQNTTIEVEIEAFVDKTMDGRGIVTSHSGYFTVLNVDEIGFRRAIQVGLKHTDDDQDALRRCAKAIARRDFDERIEVSGDVKSDKFFLDGLPVQGS</sequence>
<dbReference type="GO" id="GO:0009062">
    <property type="term" value="P:fatty acid catabolic process"/>
    <property type="evidence" value="ECO:0007669"/>
    <property type="project" value="TreeGrafter"/>
</dbReference>
<dbReference type="SUPFAM" id="SSF54637">
    <property type="entry name" value="Thioesterase/thiol ester dehydrase-isomerase"/>
    <property type="match status" value="1"/>
</dbReference>
<dbReference type="AlphaFoldDB" id="A0A7S3EKG5"/>
<dbReference type="InterPro" id="IPR040170">
    <property type="entry name" value="Cytosol_ACT"/>
</dbReference>